<dbReference type="InterPro" id="IPR016187">
    <property type="entry name" value="CTDL_fold"/>
</dbReference>
<dbReference type="Pfam" id="PF03781">
    <property type="entry name" value="FGE-sulfatase"/>
    <property type="match status" value="1"/>
</dbReference>
<dbReference type="SUPFAM" id="SSF56436">
    <property type="entry name" value="C-type lectin-like"/>
    <property type="match status" value="1"/>
</dbReference>
<dbReference type="PANTHER" id="PTHR23150:SF19">
    <property type="entry name" value="FORMYLGLYCINE-GENERATING ENZYME"/>
    <property type="match status" value="1"/>
</dbReference>
<keyword evidence="3" id="KW-1185">Reference proteome</keyword>
<protein>
    <submittedName>
        <fullName evidence="2">SUMF1/EgtB/PvdO family nonheme iron enzyme</fullName>
    </submittedName>
</protein>
<accession>A0ABV0BT08</accession>
<gene>
    <name evidence="2" type="ORF">ABE541_07820</name>
</gene>
<reference evidence="2 3" key="1">
    <citation type="submission" date="2024-04" db="EMBL/GenBank/DDBJ databases">
        <title>WGS of bacteria from Torrens River.</title>
        <authorList>
            <person name="Wyrsch E.R."/>
            <person name="Drigo B."/>
        </authorList>
    </citation>
    <scope>NUCLEOTIDE SEQUENCE [LARGE SCALE GENOMIC DNA]</scope>
    <source>
        <strain evidence="2 3">TWI391</strain>
    </source>
</reference>
<evidence type="ECO:0000313" key="2">
    <source>
        <dbReference type="EMBL" id="MEN5377163.1"/>
    </source>
</evidence>
<proteinExistence type="predicted"/>
<evidence type="ECO:0000313" key="3">
    <source>
        <dbReference type="Proteomes" id="UP001409291"/>
    </source>
</evidence>
<dbReference type="InterPro" id="IPR042095">
    <property type="entry name" value="SUMF_sf"/>
</dbReference>
<dbReference type="PANTHER" id="PTHR23150">
    <property type="entry name" value="SULFATASE MODIFYING FACTOR 1, 2"/>
    <property type="match status" value="1"/>
</dbReference>
<dbReference type="InterPro" id="IPR005532">
    <property type="entry name" value="SUMF_dom"/>
</dbReference>
<dbReference type="InterPro" id="IPR051043">
    <property type="entry name" value="Sulfatase_Mod_Factor_Kinase"/>
</dbReference>
<dbReference type="Proteomes" id="UP001409291">
    <property type="component" value="Unassembled WGS sequence"/>
</dbReference>
<feature type="domain" description="Sulfatase-modifying factor enzyme-like" evidence="1">
    <location>
        <begin position="24"/>
        <end position="271"/>
    </location>
</feature>
<evidence type="ECO:0000259" key="1">
    <source>
        <dbReference type="Pfam" id="PF03781"/>
    </source>
</evidence>
<sequence length="273" mass="30756">MMKSIRILLIGFFLYMNTSFAQEQKFIAVEAGTYILGDTISLDNPKRSVSIPAFAIAEAELTNEAFAAFVSATHYVTLAERFRNAMVFEPGLEEFRWIQDSTAYWRFPNGISRGGIKDKMNHPVTCISYRDAVAYCEWAGVRLPSLDEWEVASRAGSETKYFEGVDLEKIINYANIWHGRNHLVADTTDGYLYTSPIKTFKANPLGLYDVYGNVFEFCEGALERDKGRKVAHARGGSWWCSKNSCASFNSQYIGSVNPNASFSNLGFRVVKKM</sequence>
<dbReference type="RefSeq" id="WP_207898713.1">
    <property type="nucleotide sequence ID" value="NZ_JBDJLH010000004.1"/>
</dbReference>
<dbReference type="Gene3D" id="3.90.1580.10">
    <property type="entry name" value="paralog of FGE (formylglycine-generating enzyme)"/>
    <property type="match status" value="1"/>
</dbReference>
<name>A0ABV0BT08_9SPHI</name>
<dbReference type="EMBL" id="JBDJNQ010000003">
    <property type="protein sequence ID" value="MEN5377163.1"/>
    <property type="molecule type" value="Genomic_DNA"/>
</dbReference>
<organism evidence="2 3">
    <name type="scientific">Sphingobacterium kitahiroshimense</name>
    <dbReference type="NCBI Taxonomy" id="470446"/>
    <lineage>
        <taxon>Bacteria</taxon>
        <taxon>Pseudomonadati</taxon>
        <taxon>Bacteroidota</taxon>
        <taxon>Sphingobacteriia</taxon>
        <taxon>Sphingobacteriales</taxon>
        <taxon>Sphingobacteriaceae</taxon>
        <taxon>Sphingobacterium</taxon>
    </lineage>
</organism>
<comment type="caution">
    <text evidence="2">The sequence shown here is derived from an EMBL/GenBank/DDBJ whole genome shotgun (WGS) entry which is preliminary data.</text>
</comment>